<dbReference type="PANTHER" id="PTHR45978">
    <property type="entry name" value="SPX DOMAIN-CONTAINING PROTEIN 3"/>
    <property type="match status" value="1"/>
</dbReference>
<protein>
    <recommendedName>
        <fullName evidence="4">SPX domain-containing protein</fullName>
    </recommendedName>
</protein>
<keyword evidence="6" id="KW-1185">Reference proteome</keyword>
<dbReference type="EMBL" id="JAXIOK010000020">
    <property type="protein sequence ID" value="KAK4746751.1"/>
    <property type="molecule type" value="Genomic_DNA"/>
</dbReference>
<evidence type="ECO:0000256" key="2">
    <source>
        <dbReference type="ARBA" id="ARBA00023242"/>
    </source>
</evidence>
<dbReference type="CDD" id="cd14481">
    <property type="entry name" value="SPX_AtSPX1_like"/>
    <property type="match status" value="1"/>
</dbReference>
<dbReference type="AlphaFoldDB" id="A0AAN7JCK2"/>
<dbReference type="GO" id="GO:0005634">
    <property type="term" value="C:nucleus"/>
    <property type="evidence" value="ECO:0007669"/>
    <property type="project" value="UniProtKB-SubCell"/>
</dbReference>
<dbReference type="Pfam" id="PF03105">
    <property type="entry name" value="SPX"/>
    <property type="match status" value="2"/>
</dbReference>
<sequence>MDIPSSNGRIFLSRRPPAFPIHLHHPHHLSLAGEFLSREFFSGISFSGLSIGPAMKFGKSLSNQIEETLPEWRDKFLSYKGLKKKLKLIGPAQRPAKRARTENDGADAGDAMSEEEVEYIRLLEDEIEKFNSFFVDKEEEYIIRMKLLQDGIAKAKDSNEEILKVKKEIVDFHGEMVLLENYSALNYTGLVKILKKYDKRTGALIRLPFIQTVLQQPFFNNEVLYRLVKECEAMLDGLFSMQVVEADEDPSSLLLRTTPADGSNNTGDESSDPTTSTPITTPFDPKDPPLPLRVPKELSEIEHMESLYMKSTVSALRALKEIRSGSSTISVFSLPPLQASGLEDTWKKAPVLEQEAK</sequence>
<dbReference type="InterPro" id="IPR031142">
    <property type="entry name" value="SPX_prot"/>
</dbReference>
<feature type="compositionally biased region" description="Low complexity" evidence="3">
    <location>
        <begin position="266"/>
        <end position="283"/>
    </location>
</feature>
<evidence type="ECO:0000259" key="4">
    <source>
        <dbReference type="PROSITE" id="PS51382"/>
    </source>
</evidence>
<dbReference type="GO" id="GO:0016036">
    <property type="term" value="P:cellular response to phosphate starvation"/>
    <property type="evidence" value="ECO:0007669"/>
    <property type="project" value="InterPro"/>
</dbReference>
<evidence type="ECO:0000256" key="1">
    <source>
        <dbReference type="ARBA" id="ARBA00004123"/>
    </source>
</evidence>
<dbReference type="Proteomes" id="UP001345219">
    <property type="component" value="Chromosome 20"/>
</dbReference>
<name>A0AAN7JCK2_9MYRT</name>
<proteinExistence type="predicted"/>
<dbReference type="PROSITE" id="PS51382">
    <property type="entry name" value="SPX"/>
    <property type="match status" value="1"/>
</dbReference>
<reference evidence="5 6" key="1">
    <citation type="journal article" date="2023" name="Hortic Res">
        <title>Pangenome of water caltrop reveals structural variations and asymmetric subgenome divergence after allopolyploidization.</title>
        <authorList>
            <person name="Zhang X."/>
            <person name="Chen Y."/>
            <person name="Wang L."/>
            <person name="Yuan Y."/>
            <person name="Fang M."/>
            <person name="Shi L."/>
            <person name="Lu R."/>
            <person name="Comes H.P."/>
            <person name="Ma Y."/>
            <person name="Chen Y."/>
            <person name="Huang G."/>
            <person name="Zhou Y."/>
            <person name="Zheng Z."/>
            <person name="Qiu Y."/>
        </authorList>
    </citation>
    <scope>NUCLEOTIDE SEQUENCE [LARGE SCALE GENOMIC DNA]</scope>
    <source>
        <tissue evidence="5">Roots</tissue>
    </source>
</reference>
<feature type="region of interest" description="Disordered" evidence="3">
    <location>
        <begin position="253"/>
        <end position="291"/>
    </location>
</feature>
<dbReference type="InterPro" id="IPR004331">
    <property type="entry name" value="SPX_dom"/>
</dbReference>
<gene>
    <name evidence="5" type="ORF">SAY87_025788</name>
</gene>
<evidence type="ECO:0000313" key="6">
    <source>
        <dbReference type="Proteomes" id="UP001345219"/>
    </source>
</evidence>
<feature type="domain" description="SPX" evidence="4">
    <location>
        <begin position="55"/>
        <end position="211"/>
    </location>
</feature>
<accession>A0AAN7JCK2</accession>
<comment type="subcellular location">
    <subcellularLocation>
        <location evidence="1">Nucleus</location>
    </subcellularLocation>
</comment>
<dbReference type="PANTHER" id="PTHR45978:SF5">
    <property type="entry name" value="SPX DOMAIN-CONTAINING PROTEIN 2"/>
    <property type="match status" value="1"/>
</dbReference>
<comment type="caution">
    <text evidence="5">The sequence shown here is derived from an EMBL/GenBank/DDBJ whole genome shotgun (WGS) entry which is preliminary data.</text>
</comment>
<evidence type="ECO:0000256" key="3">
    <source>
        <dbReference type="SAM" id="MobiDB-lite"/>
    </source>
</evidence>
<evidence type="ECO:0000313" key="5">
    <source>
        <dbReference type="EMBL" id="KAK4746751.1"/>
    </source>
</evidence>
<organism evidence="5 6">
    <name type="scientific">Trapa incisa</name>
    <dbReference type="NCBI Taxonomy" id="236973"/>
    <lineage>
        <taxon>Eukaryota</taxon>
        <taxon>Viridiplantae</taxon>
        <taxon>Streptophyta</taxon>
        <taxon>Embryophyta</taxon>
        <taxon>Tracheophyta</taxon>
        <taxon>Spermatophyta</taxon>
        <taxon>Magnoliopsida</taxon>
        <taxon>eudicotyledons</taxon>
        <taxon>Gunneridae</taxon>
        <taxon>Pentapetalae</taxon>
        <taxon>rosids</taxon>
        <taxon>malvids</taxon>
        <taxon>Myrtales</taxon>
        <taxon>Lythraceae</taxon>
        <taxon>Trapa</taxon>
    </lineage>
</organism>
<keyword evidence="2" id="KW-0539">Nucleus</keyword>